<keyword evidence="2" id="KW-1185">Reference proteome</keyword>
<organism evidence="1 2">
    <name type="scientific">Ambispora leptoticha</name>
    <dbReference type="NCBI Taxonomy" id="144679"/>
    <lineage>
        <taxon>Eukaryota</taxon>
        <taxon>Fungi</taxon>
        <taxon>Fungi incertae sedis</taxon>
        <taxon>Mucoromycota</taxon>
        <taxon>Glomeromycotina</taxon>
        <taxon>Glomeromycetes</taxon>
        <taxon>Archaeosporales</taxon>
        <taxon>Ambisporaceae</taxon>
        <taxon>Ambispora</taxon>
    </lineage>
</organism>
<proteinExistence type="predicted"/>
<dbReference type="Proteomes" id="UP000789508">
    <property type="component" value="Unassembled WGS sequence"/>
</dbReference>
<dbReference type="AlphaFoldDB" id="A0A9N9F2B7"/>
<name>A0A9N9F2B7_9GLOM</name>
<accession>A0A9N9F2B7</accession>
<reference evidence="1" key="1">
    <citation type="submission" date="2021-06" db="EMBL/GenBank/DDBJ databases">
        <authorList>
            <person name="Kallberg Y."/>
            <person name="Tangrot J."/>
            <person name="Rosling A."/>
        </authorList>
    </citation>
    <scope>NUCLEOTIDE SEQUENCE</scope>
    <source>
        <strain evidence="1">FL130A</strain>
    </source>
</reference>
<gene>
    <name evidence="1" type="ORF">ALEPTO_LOCUS3649</name>
</gene>
<sequence length="144" mass="15825">MDINISKIQIPTYSFAVECNSANMGENTIVSDIQAPLPSTSAVPGTQEISHYWEWSQRYCIEIGQTIDGLLNATFENAVELIVSSVAIHRNLIRLVQELILEQNFNRTAAQTGASSMILACIALSFLAAFRGDANAEINQEKFS</sequence>
<protein>
    <submittedName>
        <fullName evidence="1">14181_t:CDS:1</fullName>
    </submittedName>
</protein>
<evidence type="ECO:0000313" key="1">
    <source>
        <dbReference type="EMBL" id="CAG8504390.1"/>
    </source>
</evidence>
<comment type="caution">
    <text evidence="1">The sequence shown here is derived from an EMBL/GenBank/DDBJ whole genome shotgun (WGS) entry which is preliminary data.</text>
</comment>
<dbReference type="EMBL" id="CAJVPS010000708">
    <property type="protein sequence ID" value="CAG8504390.1"/>
    <property type="molecule type" value="Genomic_DNA"/>
</dbReference>
<dbReference type="OrthoDB" id="1699231at2759"/>
<evidence type="ECO:0000313" key="2">
    <source>
        <dbReference type="Proteomes" id="UP000789508"/>
    </source>
</evidence>